<dbReference type="EMBL" id="KI287684">
    <property type="protein sequence ID" value="ESA09833.1"/>
    <property type="molecule type" value="Genomic_DNA"/>
</dbReference>
<organism evidence="1">
    <name type="scientific">Rhizophagus irregularis (strain DAOM 181602 / DAOM 197198 / MUCL 43194)</name>
    <name type="common">Arbuscular mycorrhizal fungus</name>
    <name type="synonym">Glomus intraradices</name>
    <dbReference type="NCBI Taxonomy" id="747089"/>
    <lineage>
        <taxon>Eukaryota</taxon>
        <taxon>Fungi</taxon>
        <taxon>Fungi incertae sedis</taxon>
        <taxon>Mucoromycota</taxon>
        <taxon>Glomeromycotina</taxon>
        <taxon>Glomeromycetes</taxon>
        <taxon>Glomerales</taxon>
        <taxon>Glomeraceae</taxon>
        <taxon>Rhizophagus</taxon>
    </lineage>
</organism>
<name>U9TU21_RHIID</name>
<dbReference type="HOGENOM" id="CLU_211157_0_0_1"/>
<accession>U9TU21</accession>
<dbReference type="AlphaFoldDB" id="U9TU21"/>
<sequence length="57" mass="6811">MTRNQRRIQRQRPRIITRMYGRRAVINNTDILRLIVQLPLQTTNDPFANQLFNGSPF</sequence>
<evidence type="ECO:0000313" key="1">
    <source>
        <dbReference type="EMBL" id="ESA09833.1"/>
    </source>
</evidence>
<reference evidence="1" key="1">
    <citation type="submission" date="2013-07" db="EMBL/GenBank/DDBJ databases">
        <title>The genome of an arbuscular mycorrhizal fungus provides insights into the evolution of the oldest plant symbiosis.</title>
        <authorList>
            <consortium name="DOE Joint Genome Institute"/>
            <person name="Tisserant E."/>
            <person name="Malbreil M."/>
            <person name="Kuo A."/>
            <person name="Kohler A."/>
            <person name="Symeonidi A."/>
            <person name="Balestrini R."/>
            <person name="Charron P."/>
            <person name="Duensing N."/>
            <person name="Frei-dit-Frey N."/>
            <person name="Gianinazzi-Pearson V."/>
            <person name="Gilbert B."/>
            <person name="Handa Y."/>
            <person name="Hijri M."/>
            <person name="Kaul R."/>
            <person name="Kawaguchi M."/>
            <person name="Krajinski F."/>
            <person name="Lammers P."/>
            <person name="Lapierre D."/>
            <person name="Masclaux F.G."/>
            <person name="Murat C."/>
            <person name="Morin E."/>
            <person name="Ndikumana S."/>
            <person name="Pagni M."/>
            <person name="Petitpierre D."/>
            <person name="Requena N."/>
            <person name="Rosikiewicz P."/>
            <person name="Riley R."/>
            <person name="Saito K."/>
            <person name="San Clemente H."/>
            <person name="Shapiro H."/>
            <person name="van Tuinen D."/>
            <person name="Becard G."/>
            <person name="Bonfante P."/>
            <person name="Paszkowski U."/>
            <person name="Shachar-Hill Y."/>
            <person name="Young J.P."/>
            <person name="Sanders I.R."/>
            <person name="Henrissat B."/>
            <person name="Rensing S.A."/>
            <person name="Grigoriev I.V."/>
            <person name="Corradi N."/>
            <person name="Roux C."/>
            <person name="Martin F."/>
        </authorList>
    </citation>
    <scope>NUCLEOTIDE SEQUENCE</scope>
    <source>
        <strain evidence="1">DAOM 197198</strain>
    </source>
</reference>
<protein>
    <submittedName>
        <fullName evidence="1">Uncharacterized protein</fullName>
    </submittedName>
</protein>
<gene>
    <name evidence="1" type="ORF">GLOINDRAFT_30088</name>
</gene>
<proteinExistence type="predicted"/>